<feature type="binding site" evidence="5">
    <location>
        <position position="404"/>
    </location>
    <ligand>
        <name>Mn(2+)</name>
        <dbReference type="ChEBI" id="CHEBI:29035"/>
        <label>2</label>
    </ligand>
</feature>
<dbReference type="GO" id="GO:0010179">
    <property type="term" value="F:IAA-Ala conjugate hydrolase activity"/>
    <property type="evidence" value="ECO:0007669"/>
    <property type="project" value="TreeGrafter"/>
</dbReference>
<dbReference type="PANTHER" id="PTHR11014:SF63">
    <property type="entry name" value="METALLOPEPTIDASE, PUTATIVE (AFU_ORTHOLOGUE AFUA_6G09600)-RELATED"/>
    <property type="match status" value="1"/>
</dbReference>
<evidence type="ECO:0000256" key="1">
    <source>
        <dbReference type="ARBA" id="ARBA00006153"/>
    </source>
</evidence>
<keyword evidence="5" id="KW-0479">Metal-binding</keyword>
<dbReference type="GO" id="GO:0005783">
    <property type="term" value="C:endoplasmic reticulum"/>
    <property type="evidence" value="ECO:0007669"/>
    <property type="project" value="TreeGrafter"/>
</dbReference>
<comment type="cofactor">
    <cofactor evidence="5">
        <name>Mn(2+)</name>
        <dbReference type="ChEBI" id="CHEBI:29035"/>
    </cofactor>
    <text evidence="5">The Mn(2+) ion enhances activity.</text>
</comment>
<evidence type="ECO:0000313" key="6">
    <source>
        <dbReference type="EMBL" id="WOG91126.1"/>
    </source>
</evidence>
<dbReference type="Pfam" id="PF01546">
    <property type="entry name" value="Peptidase_M20"/>
    <property type="match status" value="1"/>
</dbReference>
<dbReference type="OrthoDB" id="6119954at2759"/>
<feature type="binding site" evidence="5">
    <location>
        <position position="142"/>
    </location>
    <ligand>
        <name>Mn(2+)</name>
        <dbReference type="ChEBI" id="CHEBI:29035"/>
        <label>2</label>
    </ligand>
</feature>
<gene>
    <name evidence="6" type="ORF">DCAR_0310374</name>
</gene>
<reference evidence="6" key="1">
    <citation type="journal article" date="2016" name="Nat. Genet.">
        <title>A high-quality carrot genome assembly provides new insights into carotenoid accumulation and asterid genome evolution.</title>
        <authorList>
            <person name="Iorizzo M."/>
            <person name="Ellison S."/>
            <person name="Senalik D."/>
            <person name="Zeng P."/>
            <person name="Satapoomin P."/>
            <person name="Huang J."/>
            <person name="Bowman M."/>
            <person name="Iovene M."/>
            <person name="Sanseverino W."/>
            <person name="Cavagnaro P."/>
            <person name="Yildiz M."/>
            <person name="Macko-Podgorni A."/>
            <person name="Moranska E."/>
            <person name="Grzebelus E."/>
            <person name="Grzebelus D."/>
            <person name="Ashrafi H."/>
            <person name="Zheng Z."/>
            <person name="Cheng S."/>
            <person name="Spooner D."/>
            <person name="Van Deynze A."/>
            <person name="Simon P."/>
        </authorList>
    </citation>
    <scope>NUCLEOTIDE SEQUENCE</scope>
    <source>
        <tissue evidence="6">Leaf</tissue>
    </source>
</reference>
<dbReference type="CDD" id="cd08017">
    <property type="entry name" value="M20_IAA_Hyd"/>
    <property type="match status" value="1"/>
</dbReference>
<dbReference type="Gramene" id="KZN00416">
    <property type="protein sequence ID" value="KZN00416"/>
    <property type="gene ID" value="DCAR_009170"/>
</dbReference>
<dbReference type="AlphaFoldDB" id="A0A165ZTU0"/>
<keyword evidence="2" id="KW-0732">Signal</keyword>
<evidence type="ECO:0000313" key="7">
    <source>
        <dbReference type="Proteomes" id="UP000077755"/>
    </source>
</evidence>
<keyword evidence="7" id="KW-1185">Reference proteome</keyword>
<dbReference type="OMA" id="HVPGCFV"/>
<dbReference type="PIRSF" id="PIRSF005962">
    <property type="entry name" value="Pept_M20D_amidohydro"/>
    <property type="match status" value="1"/>
</dbReference>
<dbReference type="InterPro" id="IPR044757">
    <property type="entry name" value="ILR1-like_Hyd"/>
</dbReference>
<comment type="similarity">
    <text evidence="1">Belongs to the peptidase M20 family.</text>
</comment>
<evidence type="ECO:0000256" key="3">
    <source>
        <dbReference type="ARBA" id="ARBA00022801"/>
    </source>
</evidence>
<dbReference type="SUPFAM" id="SSF55031">
    <property type="entry name" value="Bacterial exopeptidase dimerisation domain"/>
    <property type="match status" value="1"/>
</dbReference>
<accession>A0A165ZTU0</accession>
<keyword evidence="3" id="KW-0378">Hydrolase</keyword>
<dbReference type="Proteomes" id="UP000077755">
    <property type="component" value="Chromosome 3"/>
</dbReference>
<evidence type="ECO:0000256" key="5">
    <source>
        <dbReference type="PIRSR" id="PIRSR005962-1"/>
    </source>
</evidence>
<feature type="binding site" evidence="5">
    <location>
        <position position="200"/>
    </location>
    <ligand>
        <name>Mn(2+)</name>
        <dbReference type="ChEBI" id="CHEBI:29035"/>
        <label>2</label>
    </ligand>
</feature>
<dbReference type="EMBL" id="CP093345">
    <property type="protein sequence ID" value="WOG91126.1"/>
    <property type="molecule type" value="Genomic_DNA"/>
</dbReference>
<evidence type="ECO:0000256" key="4">
    <source>
        <dbReference type="ARBA" id="ARBA00023211"/>
    </source>
</evidence>
<dbReference type="InterPro" id="IPR002933">
    <property type="entry name" value="Peptidase_M20"/>
</dbReference>
<organism evidence="6 7">
    <name type="scientific">Daucus carota subsp. sativus</name>
    <name type="common">Carrot</name>
    <dbReference type="NCBI Taxonomy" id="79200"/>
    <lineage>
        <taxon>Eukaryota</taxon>
        <taxon>Viridiplantae</taxon>
        <taxon>Streptophyta</taxon>
        <taxon>Embryophyta</taxon>
        <taxon>Tracheophyta</taxon>
        <taxon>Spermatophyta</taxon>
        <taxon>Magnoliopsida</taxon>
        <taxon>eudicotyledons</taxon>
        <taxon>Gunneridae</taxon>
        <taxon>Pentapetalae</taxon>
        <taxon>asterids</taxon>
        <taxon>campanulids</taxon>
        <taxon>Apiales</taxon>
        <taxon>Apiaceae</taxon>
        <taxon>Apioideae</taxon>
        <taxon>Scandiceae</taxon>
        <taxon>Daucinae</taxon>
        <taxon>Daucus</taxon>
        <taxon>Daucus sect. Daucus</taxon>
    </lineage>
</organism>
<dbReference type="NCBIfam" id="TIGR01891">
    <property type="entry name" value="amidohydrolases"/>
    <property type="match status" value="1"/>
</dbReference>
<dbReference type="GO" id="GO:0046872">
    <property type="term" value="F:metal ion binding"/>
    <property type="evidence" value="ECO:0007669"/>
    <property type="project" value="UniProtKB-KW"/>
</dbReference>
<dbReference type="SUPFAM" id="SSF53187">
    <property type="entry name" value="Zn-dependent exopeptidases"/>
    <property type="match status" value="1"/>
</dbReference>
<proteinExistence type="inferred from homology"/>
<sequence length="438" mass="47860">MRKPRLLCYLLLLLTVSLSESNSWVGATESESEIGLVSQQLLDSAKNENFFGWLKRVRRRLHEYPELSFEEHETSQLIRSELDSIGVDYNWPVAKTGLIASIGSGGPPFFSLRADMDALPIQELVEWEHKSKINGKMHACGHDAHVTMLLGAAKLLNDRRAELKGTVNLVFQPGEEGRAGAYHMLQESNVDKLQAIFGLHVWPDLPTGTIGSKPGPLLAGSARFSAVIQGIGGHAAAPHETIDPTLAAALSIIALQQIVSRETDPLEARVVSVTFMEGGNTGNVIPEKVRFGGSYRSTTLEGLLFLQQRIKEVIEAQAAVHRCTGVVDFMSGGSVRFYPPTINDEGLYGHAKRVGEILLGKSKVHEVSMTMAAEDFSFFSQKMPAAFFFVGIRNETLNSDKPLHSPKFVLDEDVLPIGAALHAIVAISYLDDHAVKAL</sequence>
<dbReference type="FunFam" id="3.30.70.360:FF:000001">
    <property type="entry name" value="N-acetyldiaminopimelate deacetylase"/>
    <property type="match status" value="1"/>
</dbReference>
<dbReference type="Gene3D" id="3.30.70.360">
    <property type="match status" value="1"/>
</dbReference>
<dbReference type="GO" id="GO:0009850">
    <property type="term" value="P:auxin metabolic process"/>
    <property type="evidence" value="ECO:0007669"/>
    <property type="project" value="InterPro"/>
</dbReference>
<reference evidence="6" key="2">
    <citation type="submission" date="2022-03" db="EMBL/GenBank/DDBJ databases">
        <title>Draft title - Genomic analysis of global carrot germplasm unveils the trajectory of domestication and the origin of high carotenoid orange carrot.</title>
        <authorList>
            <person name="Iorizzo M."/>
            <person name="Ellison S."/>
            <person name="Senalik D."/>
            <person name="Macko-Podgorni A."/>
            <person name="Grzebelus D."/>
            <person name="Bostan H."/>
            <person name="Rolling W."/>
            <person name="Curaba J."/>
            <person name="Simon P."/>
        </authorList>
    </citation>
    <scope>NUCLEOTIDE SEQUENCE</scope>
    <source>
        <tissue evidence="6">Leaf</tissue>
    </source>
</reference>
<dbReference type="PANTHER" id="PTHR11014">
    <property type="entry name" value="PEPTIDASE M20 FAMILY MEMBER"/>
    <property type="match status" value="1"/>
</dbReference>
<protein>
    <submittedName>
        <fullName evidence="6">Uncharacterized protein</fullName>
    </submittedName>
</protein>
<dbReference type="InterPro" id="IPR011650">
    <property type="entry name" value="Peptidase_M20_dimer"/>
</dbReference>
<dbReference type="Gene3D" id="3.40.630.10">
    <property type="entry name" value="Zn peptidases"/>
    <property type="match status" value="1"/>
</dbReference>
<evidence type="ECO:0000256" key="2">
    <source>
        <dbReference type="ARBA" id="ARBA00022729"/>
    </source>
</evidence>
<keyword evidence="4 5" id="KW-0464">Manganese</keyword>
<name>A0A165ZTU0_DAUCS</name>
<feature type="binding site" evidence="5">
    <location>
        <position position="176"/>
    </location>
    <ligand>
        <name>Mn(2+)</name>
        <dbReference type="ChEBI" id="CHEBI:29035"/>
        <label>2</label>
    </ligand>
</feature>
<dbReference type="KEGG" id="dcr:108214622"/>
<dbReference type="Pfam" id="PF07687">
    <property type="entry name" value="M20_dimer"/>
    <property type="match status" value="1"/>
</dbReference>
<feature type="binding site" evidence="5">
    <location>
        <position position="140"/>
    </location>
    <ligand>
        <name>Mn(2+)</name>
        <dbReference type="ChEBI" id="CHEBI:29035"/>
        <label>2</label>
    </ligand>
</feature>
<dbReference type="InterPro" id="IPR017439">
    <property type="entry name" value="Amidohydrolase"/>
</dbReference>
<dbReference type="InterPro" id="IPR036264">
    <property type="entry name" value="Bact_exopeptidase_dim_dom"/>
</dbReference>